<dbReference type="Proteomes" id="UP001341135">
    <property type="component" value="Chromosome"/>
</dbReference>
<sequence length="520" mass="56324">MSLYRLVSAAVLMTAIVALHVAHAMSEQTPGYNLTIVFVKPIDESAWDMKVRLEGVNTIECSGVLRPNAYYVQTRDISDSIVVAPLYYVLDRVCYAAISEIQLLAAVGGNSSIRVTVKAPEGYIVRSSLDWRGYGPLGGPYTLDAASFAEYYVFDGIVVANASVYRVEDLDSVNITVVSARGIRSDVVEYAVESVVAVRTALSRWLGPSPRAPVVIVLVGAKEHYLQPPGSAHSMGGVVYMKIGSSQLDDISWLVHTMAHEAVHGWFNHGMLYGDFSFQEAAAEFLAIKALHDMSPKLYEIASSYLRAMLEAGEQYAIWMRANAALWYAGVEACREDLYMNVVSMLYNESLTSRRRRPVSLLDIAMMMSSGAPLQCRERLETAMGKVFEAASRGSSNWPFIDTSVFHLEDITGKLVEKRIGHGLQNAADAQGNDGQVGCSQIVGEPQDTVYVAASSARGVAMNYDFAGSTNITSANATCTPCSSDFGGLGMVYASTLSLSACVLAYLAFRGLCSRRGGGE</sequence>
<protein>
    <recommendedName>
        <fullName evidence="3">Peptidase M1 membrane alanine aminopeptidase domain-containing protein</fullName>
    </recommendedName>
</protein>
<evidence type="ECO:0000313" key="2">
    <source>
        <dbReference type="Proteomes" id="UP001341135"/>
    </source>
</evidence>
<keyword evidence="2" id="KW-1185">Reference proteome</keyword>
<name>A0ABM8IV45_9CREN</name>
<proteinExistence type="predicted"/>
<dbReference type="EMBL" id="AP028907">
    <property type="protein sequence ID" value="BES80680.1"/>
    <property type="molecule type" value="Genomic_DNA"/>
</dbReference>
<evidence type="ECO:0008006" key="3">
    <source>
        <dbReference type="Google" id="ProtNLM"/>
    </source>
</evidence>
<reference evidence="1 2" key="1">
    <citation type="submission" date="2023-09" db="EMBL/GenBank/DDBJ databases">
        <title>Pyrofollis japonicus gen. nov. sp. nov., a novel member of the family Pyrodictiaceae isolated from the Iheya North hydrothermal field.</title>
        <authorList>
            <person name="Miyazaki U."/>
            <person name="Sanari M."/>
            <person name="Tame A."/>
            <person name="Kitajima M."/>
            <person name="Okamoto A."/>
            <person name="Sawayama S."/>
            <person name="Miyazaki J."/>
            <person name="Takai K."/>
            <person name="Nakagawa S."/>
        </authorList>
    </citation>
    <scope>NUCLEOTIDE SEQUENCE [LARGE SCALE GENOMIC DNA]</scope>
    <source>
        <strain evidence="1 2">AV2</strain>
    </source>
</reference>
<accession>A0ABM8IV45</accession>
<evidence type="ECO:0000313" key="1">
    <source>
        <dbReference type="EMBL" id="BES80680.1"/>
    </source>
</evidence>
<gene>
    <name evidence="1" type="ORF">PABY_02470</name>
</gene>
<organism evidence="1 2">
    <name type="scientific">Pyrodictium abyssi</name>
    <dbReference type="NCBI Taxonomy" id="54256"/>
    <lineage>
        <taxon>Archaea</taxon>
        <taxon>Thermoproteota</taxon>
        <taxon>Thermoprotei</taxon>
        <taxon>Desulfurococcales</taxon>
        <taxon>Pyrodictiaceae</taxon>
        <taxon>Pyrodictium</taxon>
    </lineage>
</organism>